<dbReference type="EMBL" id="CAIIXF020000441">
    <property type="protein sequence ID" value="CAH1803288.1"/>
    <property type="molecule type" value="Genomic_DNA"/>
</dbReference>
<organism evidence="2 3">
    <name type="scientific">Owenia fusiformis</name>
    <name type="common">Polychaete worm</name>
    <dbReference type="NCBI Taxonomy" id="6347"/>
    <lineage>
        <taxon>Eukaryota</taxon>
        <taxon>Metazoa</taxon>
        <taxon>Spiralia</taxon>
        <taxon>Lophotrochozoa</taxon>
        <taxon>Annelida</taxon>
        <taxon>Polychaeta</taxon>
        <taxon>Sedentaria</taxon>
        <taxon>Canalipalpata</taxon>
        <taxon>Sabellida</taxon>
        <taxon>Oweniida</taxon>
        <taxon>Oweniidae</taxon>
        <taxon>Owenia</taxon>
    </lineage>
</organism>
<keyword evidence="1" id="KW-0472">Membrane</keyword>
<keyword evidence="3" id="KW-1185">Reference proteome</keyword>
<evidence type="ECO:0000313" key="3">
    <source>
        <dbReference type="Proteomes" id="UP000749559"/>
    </source>
</evidence>
<feature type="transmembrane region" description="Helical" evidence="1">
    <location>
        <begin position="48"/>
        <end position="71"/>
    </location>
</feature>
<dbReference type="Proteomes" id="UP000749559">
    <property type="component" value="Unassembled WGS sequence"/>
</dbReference>
<evidence type="ECO:0000256" key="1">
    <source>
        <dbReference type="SAM" id="Phobius"/>
    </source>
</evidence>
<sequence>MHLKYRKFSKEPLLALKLFRHILERIARTDILQQERFMSMKKGYTHHLGFAVAVFISLLSSIVLVVILFLIPTEPNALVITTGCLILFTTILTNLLIYVPKVIIIERGGDPLSMELFPSLGAAFVFLKIFAGENQLPNVGSGRSLGLPKIDFAAGKIELNDNNYLTNNAEYHHGKKF</sequence>
<name>A0A8S4QBV3_OWEFU</name>
<keyword evidence="1" id="KW-1133">Transmembrane helix</keyword>
<comment type="caution">
    <text evidence="2">The sequence shown here is derived from an EMBL/GenBank/DDBJ whole genome shotgun (WGS) entry which is preliminary data.</text>
</comment>
<proteinExistence type="predicted"/>
<protein>
    <submittedName>
        <fullName evidence="2">Uncharacterized protein</fullName>
    </submittedName>
</protein>
<reference evidence="2" key="1">
    <citation type="submission" date="2022-03" db="EMBL/GenBank/DDBJ databases">
        <authorList>
            <person name="Martin C."/>
        </authorList>
    </citation>
    <scope>NUCLEOTIDE SEQUENCE</scope>
</reference>
<dbReference type="AlphaFoldDB" id="A0A8S4QBV3"/>
<keyword evidence="1" id="KW-0812">Transmembrane</keyword>
<gene>
    <name evidence="2" type="ORF">OFUS_LOCUS26895</name>
</gene>
<feature type="transmembrane region" description="Helical" evidence="1">
    <location>
        <begin position="77"/>
        <end position="100"/>
    </location>
</feature>
<accession>A0A8S4QBV3</accession>
<evidence type="ECO:0000313" key="2">
    <source>
        <dbReference type="EMBL" id="CAH1803288.1"/>
    </source>
</evidence>